<dbReference type="eggNOG" id="COG1280">
    <property type="taxonomic scope" value="Bacteria"/>
</dbReference>
<dbReference type="Proteomes" id="UP000014568">
    <property type="component" value="Unassembled WGS sequence"/>
</dbReference>
<name>S3MW23_9GAMM</name>
<dbReference type="EMBL" id="ATGI01000031">
    <property type="protein sequence ID" value="EPF71985.1"/>
    <property type="molecule type" value="Genomic_DNA"/>
</dbReference>
<dbReference type="PANTHER" id="PTHR30086">
    <property type="entry name" value="ARGININE EXPORTER PROTEIN ARGO"/>
    <property type="match status" value="1"/>
</dbReference>
<keyword evidence="8" id="KW-1185">Reference proteome</keyword>
<feature type="transmembrane region" description="Helical" evidence="6">
    <location>
        <begin position="37"/>
        <end position="60"/>
    </location>
</feature>
<keyword evidence="4 6" id="KW-1133">Transmembrane helix</keyword>
<organism evidence="7 8">
    <name type="scientific">Acinetobacter rudis CIP 110305</name>
    <dbReference type="NCBI Taxonomy" id="421052"/>
    <lineage>
        <taxon>Bacteria</taxon>
        <taxon>Pseudomonadati</taxon>
        <taxon>Pseudomonadota</taxon>
        <taxon>Gammaproteobacteria</taxon>
        <taxon>Moraxellales</taxon>
        <taxon>Moraxellaceae</taxon>
        <taxon>Acinetobacter</taxon>
    </lineage>
</organism>
<feature type="transmembrane region" description="Helical" evidence="6">
    <location>
        <begin position="114"/>
        <end position="139"/>
    </location>
</feature>
<dbReference type="PANTHER" id="PTHR30086:SF17">
    <property type="entry name" value="LYSE FAMILY TRANSLOCATOR"/>
    <property type="match status" value="1"/>
</dbReference>
<dbReference type="AlphaFoldDB" id="S3MW23"/>
<comment type="subcellular location">
    <subcellularLocation>
        <location evidence="1">Cell membrane</location>
        <topology evidence="1">Multi-pass membrane protein</topology>
    </subcellularLocation>
</comment>
<feature type="transmembrane region" description="Helical" evidence="6">
    <location>
        <begin position="6"/>
        <end position="30"/>
    </location>
</feature>
<dbReference type="PATRIC" id="fig|421052.3.peg.2275"/>
<reference evidence="7 8" key="1">
    <citation type="submission" date="2013-06" db="EMBL/GenBank/DDBJ databases">
        <title>The Genome Sequence of Acinetobacter rudis CIP 110305.</title>
        <authorList>
            <consortium name="The Broad Institute Genome Sequencing Platform"/>
            <consortium name="The Broad Institute Genome Sequencing Center for Infectious Disease"/>
            <person name="Cerqueira G."/>
            <person name="Feldgarden M."/>
            <person name="Courvalin P."/>
            <person name="Perichon B."/>
            <person name="Grillot-Courvalin C."/>
            <person name="Clermont D."/>
            <person name="Rocha E."/>
            <person name="Yoon E.-J."/>
            <person name="Nemec A."/>
            <person name="Young S.K."/>
            <person name="Zeng Q."/>
            <person name="Gargeya S."/>
            <person name="Fitzgerald M."/>
            <person name="Abouelleil A."/>
            <person name="Alvarado L."/>
            <person name="Berlin A.M."/>
            <person name="Chapman S.B."/>
            <person name="Dewar J."/>
            <person name="Goldberg J."/>
            <person name="Griggs A."/>
            <person name="Gujja S."/>
            <person name="Hansen M."/>
            <person name="Howarth C."/>
            <person name="Imamovic A."/>
            <person name="Larimer J."/>
            <person name="McCowan C."/>
            <person name="Murphy C."/>
            <person name="Pearson M."/>
            <person name="Priest M."/>
            <person name="Roberts A."/>
            <person name="Saif S."/>
            <person name="Shea T."/>
            <person name="Sykes S."/>
            <person name="Wortman J."/>
            <person name="Nusbaum C."/>
            <person name="Birren B."/>
        </authorList>
    </citation>
    <scope>NUCLEOTIDE SEQUENCE [LARGE SCALE GENOMIC DNA]</scope>
    <source>
        <strain evidence="7 8">CIP 110305</strain>
    </source>
</reference>
<evidence type="ECO:0008006" key="9">
    <source>
        <dbReference type="Google" id="ProtNLM"/>
    </source>
</evidence>
<proteinExistence type="predicted"/>
<dbReference type="OrthoDB" id="581870at2"/>
<evidence type="ECO:0000256" key="1">
    <source>
        <dbReference type="ARBA" id="ARBA00004651"/>
    </source>
</evidence>
<evidence type="ECO:0000256" key="3">
    <source>
        <dbReference type="ARBA" id="ARBA00022692"/>
    </source>
</evidence>
<evidence type="ECO:0000256" key="2">
    <source>
        <dbReference type="ARBA" id="ARBA00022475"/>
    </source>
</evidence>
<gene>
    <name evidence="7" type="ORF">F945_02331</name>
</gene>
<dbReference type="HOGENOM" id="CLU_079569_0_1_6"/>
<keyword evidence="3 6" id="KW-0812">Transmembrane</keyword>
<dbReference type="Pfam" id="PF01810">
    <property type="entry name" value="LysE"/>
    <property type="match status" value="1"/>
</dbReference>
<accession>S3MW23</accession>
<feature type="transmembrane region" description="Helical" evidence="6">
    <location>
        <begin position="151"/>
        <end position="171"/>
    </location>
</feature>
<dbReference type="GO" id="GO:0015171">
    <property type="term" value="F:amino acid transmembrane transporter activity"/>
    <property type="evidence" value="ECO:0007669"/>
    <property type="project" value="TreeGrafter"/>
</dbReference>
<evidence type="ECO:0000313" key="8">
    <source>
        <dbReference type="Proteomes" id="UP000014568"/>
    </source>
</evidence>
<keyword evidence="5 6" id="KW-0472">Membrane</keyword>
<keyword evidence="2" id="KW-1003">Cell membrane</keyword>
<dbReference type="STRING" id="632955.GCA_000829675_01616"/>
<protein>
    <recommendedName>
        <fullName evidence="9">Threonine efflux protein</fullName>
    </recommendedName>
</protein>
<evidence type="ECO:0000256" key="5">
    <source>
        <dbReference type="ARBA" id="ARBA00023136"/>
    </source>
</evidence>
<feature type="transmembrane region" description="Helical" evidence="6">
    <location>
        <begin position="72"/>
        <end position="93"/>
    </location>
</feature>
<sequence>MSLFFLLAFTHFIALLSPGPDFFLIVTTLLGQGRRAAHVVCIGIAVGNAVILLLILYALHQLGGLDPDILQLVKYAAATYLLYLALRCVMALRTLTPLSLKQSTDQAKFSSTQYFYLGLQSSLLNPKNIIFYSSVLLLVHSQYNGLQQLGLASWMVIVVYLWNCLLLRLLSREAYLKWLQQKIVWIYSISALCFLSFALSAIYLT</sequence>
<evidence type="ECO:0000313" key="7">
    <source>
        <dbReference type="EMBL" id="EPF71985.1"/>
    </source>
</evidence>
<dbReference type="RefSeq" id="WP_016656735.1">
    <property type="nucleotide sequence ID" value="NZ_KE340353.1"/>
</dbReference>
<feature type="transmembrane region" description="Helical" evidence="6">
    <location>
        <begin position="183"/>
        <end position="204"/>
    </location>
</feature>
<evidence type="ECO:0000256" key="4">
    <source>
        <dbReference type="ARBA" id="ARBA00022989"/>
    </source>
</evidence>
<dbReference type="GO" id="GO:0005886">
    <property type="term" value="C:plasma membrane"/>
    <property type="evidence" value="ECO:0007669"/>
    <property type="project" value="UniProtKB-SubCell"/>
</dbReference>
<comment type="caution">
    <text evidence="7">The sequence shown here is derived from an EMBL/GenBank/DDBJ whole genome shotgun (WGS) entry which is preliminary data.</text>
</comment>
<evidence type="ECO:0000256" key="6">
    <source>
        <dbReference type="SAM" id="Phobius"/>
    </source>
</evidence>
<dbReference type="InterPro" id="IPR001123">
    <property type="entry name" value="LeuE-type"/>
</dbReference>